<dbReference type="Proteomes" id="UP000192220">
    <property type="component" value="Unplaced"/>
</dbReference>
<dbReference type="PROSITE" id="PS50041">
    <property type="entry name" value="C_TYPE_LECTIN_2"/>
    <property type="match status" value="1"/>
</dbReference>
<dbReference type="SUPFAM" id="SSF56436">
    <property type="entry name" value="C-type lectin-like"/>
    <property type="match status" value="1"/>
</dbReference>
<dbReference type="AlphaFoldDB" id="A0A2I4D5U5"/>
<dbReference type="SMART" id="SM00034">
    <property type="entry name" value="CLECT"/>
    <property type="match status" value="1"/>
</dbReference>
<keyword evidence="4" id="KW-1185">Reference proteome</keyword>
<evidence type="ECO:0000256" key="2">
    <source>
        <dbReference type="SAM" id="SignalP"/>
    </source>
</evidence>
<feature type="signal peptide" evidence="2">
    <location>
        <begin position="1"/>
        <end position="16"/>
    </location>
</feature>
<protein>
    <submittedName>
        <fullName evidence="5">C-type lectin domain family 4 member G</fullName>
    </submittedName>
</protein>
<organism evidence="4 5">
    <name type="scientific">Austrofundulus limnaeus</name>
    <name type="common">Annual killifish</name>
    <dbReference type="NCBI Taxonomy" id="52670"/>
    <lineage>
        <taxon>Eukaryota</taxon>
        <taxon>Metazoa</taxon>
        <taxon>Chordata</taxon>
        <taxon>Craniata</taxon>
        <taxon>Vertebrata</taxon>
        <taxon>Euteleostomi</taxon>
        <taxon>Actinopterygii</taxon>
        <taxon>Neopterygii</taxon>
        <taxon>Teleostei</taxon>
        <taxon>Neoteleostei</taxon>
        <taxon>Acanthomorphata</taxon>
        <taxon>Ovalentaria</taxon>
        <taxon>Atherinomorphae</taxon>
        <taxon>Cyprinodontiformes</taxon>
        <taxon>Rivulidae</taxon>
        <taxon>Austrofundulus</taxon>
    </lineage>
</organism>
<sequence length="207" mass="23418">MSFCLISMLAIIGVFIYEKQELKKQVQELKTENKNLTKQVQELQTENKNLTDQVETMPTPTNELNVSRAQWSINTYCRQRNDKTCKACQDGWSSFQSSCYAYNDAPPADQLSWEEARENCRGKSSYLTVVAEEAEKNHVSGISNAKPGINGYWIGLRAAKGKWKWIDGSDVTNDAWISSPTNSSQCVISVKDQGWKTVSCENKNGWK</sequence>
<reference evidence="5" key="1">
    <citation type="submission" date="2025-08" db="UniProtKB">
        <authorList>
            <consortium name="RefSeq"/>
        </authorList>
    </citation>
    <scope>IDENTIFICATION</scope>
    <source>
        <strain evidence="5">Quisiro</strain>
    </source>
</reference>
<dbReference type="STRING" id="52670.A0A2I4D5U5"/>
<accession>A0A2I4D5U5</accession>
<evidence type="ECO:0000313" key="4">
    <source>
        <dbReference type="Proteomes" id="UP000192220"/>
    </source>
</evidence>
<dbReference type="InterPro" id="IPR050111">
    <property type="entry name" value="C-type_lectin/snaclec_domain"/>
</dbReference>
<keyword evidence="2" id="KW-0732">Signal</keyword>
<feature type="chain" id="PRO_5014122943" evidence="2">
    <location>
        <begin position="17"/>
        <end position="207"/>
    </location>
</feature>
<dbReference type="PANTHER" id="PTHR22803">
    <property type="entry name" value="MANNOSE, PHOSPHOLIPASE, LECTIN RECEPTOR RELATED"/>
    <property type="match status" value="1"/>
</dbReference>
<evidence type="ECO:0000259" key="3">
    <source>
        <dbReference type="PROSITE" id="PS50041"/>
    </source>
</evidence>
<dbReference type="Gene3D" id="1.20.5.340">
    <property type="match status" value="1"/>
</dbReference>
<dbReference type="InterPro" id="IPR016187">
    <property type="entry name" value="CTDL_fold"/>
</dbReference>
<keyword evidence="1" id="KW-0175">Coiled coil</keyword>
<name>A0A2I4D5U5_AUSLI</name>
<proteinExistence type="predicted"/>
<dbReference type="GeneID" id="106535215"/>
<dbReference type="InterPro" id="IPR001304">
    <property type="entry name" value="C-type_lectin-like"/>
</dbReference>
<feature type="domain" description="C-type lectin" evidence="3">
    <location>
        <begin position="95"/>
        <end position="207"/>
    </location>
</feature>
<gene>
    <name evidence="5" type="primary">LOC106535215</name>
</gene>
<dbReference type="OrthoDB" id="6345871at2759"/>
<dbReference type="InterPro" id="IPR016186">
    <property type="entry name" value="C-type_lectin-like/link_sf"/>
</dbReference>
<dbReference type="KEGG" id="alim:106535215"/>
<evidence type="ECO:0000256" key="1">
    <source>
        <dbReference type="SAM" id="Coils"/>
    </source>
</evidence>
<feature type="coiled-coil region" evidence="1">
    <location>
        <begin position="19"/>
        <end position="53"/>
    </location>
</feature>
<dbReference type="RefSeq" id="XP_013887622.1">
    <property type="nucleotide sequence ID" value="XM_014032168.1"/>
</dbReference>
<evidence type="ECO:0000313" key="5">
    <source>
        <dbReference type="RefSeq" id="XP_013887622.1"/>
    </source>
</evidence>
<dbReference type="Gene3D" id="3.10.100.10">
    <property type="entry name" value="Mannose-Binding Protein A, subunit A"/>
    <property type="match status" value="1"/>
</dbReference>
<dbReference type="InParanoid" id="A0A2I4D5U5"/>
<dbReference type="Pfam" id="PF00059">
    <property type="entry name" value="Lectin_C"/>
    <property type="match status" value="1"/>
</dbReference>